<feature type="domain" description="VTC" evidence="1">
    <location>
        <begin position="4"/>
        <end position="221"/>
    </location>
</feature>
<gene>
    <name evidence="2" type="ORF">H9650_14725</name>
</gene>
<name>A0ABR8RC53_9BACI</name>
<sequence length="225" mass="26752">MNGRHELKHEMTKADCYLLKHKLQHVMSKDSHAGPDGKYFIRSIYFDNFSNKILTEKKEGFYRRQKFRVRLYNHKFDYLNLEKKSKINNMTYKEKCQITPEEYERIRLGDIDWLQADERKLLNELHLHMTLYQIGPVSIIDYTREVFIKEEGNVRITFDSDVKTSFHNTDLLNPHTPMIDVLDYGTVIVEVKYDGFLPDVIKKLLQVSDRQASAFSKYQLGRMFG</sequence>
<reference evidence="2 3" key="1">
    <citation type="submission" date="2020-08" db="EMBL/GenBank/DDBJ databases">
        <title>A Genomic Blueprint of the Chicken Gut Microbiome.</title>
        <authorList>
            <person name="Gilroy R."/>
            <person name="Ravi A."/>
            <person name="Getino M."/>
            <person name="Pursley I."/>
            <person name="Horton D.L."/>
            <person name="Alikhan N.-F."/>
            <person name="Baker D."/>
            <person name="Gharbi K."/>
            <person name="Hall N."/>
            <person name="Watson M."/>
            <person name="Adriaenssens E.M."/>
            <person name="Foster-Nyarko E."/>
            <person name="Jarju S."/>
            <person name="Secka A."/>
            <person name="Antonio M."/>
            <person name="Oren A."/>
            <person name="Chaudhuri R."/>
            <person name="La Ragione R.M."/>
            <person name="Hildebrand F."/>
            <person name="Pallen M.J."/>
        </authorList>
    </citation>
    <scope>NUCLEOTIDE SEQUENCE [LARGE SCALE GENOMIC DNA]</scope>
    <source>
        <strain evidence="2 3">Sa2BUA9</strain>
    </source>
</reference>
<evidence type="ECO:0000259" key="1">
    <source>
        <dbReference type="Pfam" id="PF09359"/>
    </source>
</evidence>
<dbReference type="Pfam" id="PF09359">
    <property type="entry name" value="VTC"/>
    <property type="match status" value="1"/>
</dbReference>
<organism evidence="2 3">
    <name type="scientific">Psychrobacillus faecigallinarum</name>
    <dbReference type="NCBI Taxonomy" id="2762235"/>
    <lineage>
        <taxon>Bacteria</taxon>
        <taxon>Bacillati</taxon>
        <taxon>Bacillota</taxon>
        <taxon>Bacilli</taxon>
        <taxon>Bacillales</taxon>
        <taxon>Bacillaceae</taxon>
        <taxon>Psychrobacillus</taxon>
    </lineage>
</organism>
<comment type="caution">
    <text evidence="2">The sequence shown here is derived from an EMBL/GenBank/DDBJ whole genome shotgun (WGS) entry which is preliminary data.</text>
</comment>
<evidence type="ECO:0000313" key="3">
    <source>
        <dbReference type="Proteomes" id="UP000640786"/>
    </source>
</evidence>
<dbReference type="RefSeq" id="WP_191697541.1">
    <property type="nucleotide sequence ID" value="NZ_JACSQO010000008.1"/>
</dbReference>
<accession>A0ABR8RC53</accession>
<protein>
    <submittedName>
        <fullName evidence="2">Polyphosphate polymerase domain-containing protein</fullName>
    </submittedName>
</protein>
<dbReference type="InterPro" id="IPR042267">
    <property type="entry name" value="VTC_sf"/>
</dbReference>
<dbReference type="CDD" id="cd07750">
    <property type="entry name" value="PolyPPase_VTC_like"/>
    <property type="match status" value="1"/>
</dbReference>
<keyword evidence="3" id="KW-1185">Reference proteome</keyword>
<dbReference type="EMBL" id="JACSQO010000008">
    <property type="protein sequence ID" value="MBD7945378.1"/>
    <property type="molecule type" value="Genomic_DNA"/>
</dbReference>
<dbReference type="InterPro" id="IPR018966">
    <property type="entry name" value="VTC_domain"/>
</dbReference>
<dbReference type="Proteomes" id="UP000640786">
    <property type="component" value="Unassembled WGS sequence"/>
</dbReference>
<dbReference type="Gene3D" id="3.20.100.30">
    <property type="entry name" value="VTC, catalytic tunnel domain"/>
    <property type="match status" value="1"/>
</dbReference>
<evidence type="ECO:0000313" key="2">
    <source>
        <dbReference type="EMBL" id="MBD7945378.1"/>
    </source>
</evidence>
<proteinExistence type="predicted"/>